<dbReference type="InterPro" id="IPR011010">
    <property type="entry name" value="DNA_brk_join_enz"/>
</dbReference>
<dbReference type="Pfam" id="PF00589">
    <property type="entry name" value="Phage_integrase"/>
    <property type="match status" value="1"/>
</dbReference>
<organism evidence="8 9">
    <name type="scientific">Thioclava electrotropha</name>
    <dbReference type="NCBI Taxonomy" id="1549850"/>
    <lineage>
        <taxon>Bacteria</taxon>
        <taxon>Pseudomonadati</taxon>
        <taxon>Pseudomonadota</taxon>
        <taxon>Alphaproteobacteria</taxon>
        <taxon>Rhodobacterales</taxon>
        <taxon>Paracoccaceae</taxon>
        <taxon>Thioclava</taxon>
    </lineage>
</organism>
<reference evidence="8 9" key="1">
    <citation type="submission" date="2020-05" db="EMBL/GenBank/DDBJ databases">
        <title>Thioclava electrotropha strain Elox9 finished genome.</title>
        <authorList>
            <person name="Rowe A.R."/>
            <person name="Wilbanks E.G."/>
        </authorList>
    </citation>
    <scope>NUCLEOTIDE SEQUENCE [LARGE SCALE GENOMIC DNA]</scope>
    <source>
        <strain evidence="8 9">Elox9</strain>
    </source>
</reference>
<dbReference type="CDD" id="cd01184">
    <property type="entry name" value="INT_C_like_1"/>
    <property type="match status" value="1"/>
</dbReference>
<evidence type="ECO:0000313" key="9">
    <source>
        <dbReference type="Proteomes" id="UP000192422"/>
    </source>
</evidence>
<accession>A0ABX6YXJ4</accession>
<comment type="similarity">
    <text evidence="1">Belongs to the 'phage' integrase family.</text>
</comment>
<evidence type="ECO:0000256" key="5">
    <source>
        <dbReference type="PROSITE-ProRule" id="PRU01248"/>
    </source>
</evidence>
<keyword evidence="9" id="KW-1185">Reference proteome</keyword>
<dbReference type="SUPFAM" id="SSF56349">
    <property type="entry name" value="DNA breaking-rejoining enzymes"/>
    <property type="match status" value="1"/>
</dbReference>
<dbReference type="InterPro" id="IPR050090">
    <property type="entry name" value="Tyrosine_recombinase_XerCD"/>
</dbReference>
<dbReference type="PANTHER" id="PTHR30349:SF41">
    <property type="entry name" value="INTEGRASE_RECOMBINASE PROTEIN MJ0367-RELATED"/>
    <property type="match status" value="1"/>
</dbReference>
<evidence type="ECO:0000256" key="2">
    <source>
        <dbReference type="ARBA" id="ARBA00022908"/>
    </source>
</evidence>
<keyword evidence="4" id="KW-0233">DNA recombination</keyword>
<evidence type="ECO:0000256" key="4">
    <source>
        <dbReference type="ARBA" id="ARBA00023172"/>
    </source>
</evidence>
<evidence type="ECO:0000259" key="7">
    <source>
        <dbReference type="PROSITE" id="PS51900"/>
    </source>
</evidence>
<protein>
    <submittedName>
        <fullName evidence="8">Site-specific integrase</fullName>
    </submittedName>
</protein>
<proteinExistence type="inferred from homology"/>
<dbReference type="Gene3D" id="1.10.150.130">
    <property type="match status" value="1"/>
</dbReference>
<dbReference type="InterPro" id="IPR010998">
    <property type="entry name" value="Integrase_recombinase_N"/>
</dbReference>
<dbReference type="PANTHER" id="PTHR30349">
    <property type="entry name" value="PHAGE INTEGRASE-RELATED"/>
    <property type="match status" value="1"/>
</dbReference>
<sequence length="526" mass="59750">MMLSSYLSRSRHGIYYFRWPIPSFIEGKRTTVRISLRTRCPDRAGDIARHLASCGRILSESTALAGLRQSEIREKVQAYFKAQLDQYLDWLDRRGLSQNALAAAREEVLDHESFMDIDSAHPIWLPVARFKTKMDVSDADWDASLPRIATELRKGRRDMLRRVLEAAERLERYSYDDAPAPPAAPPAALLASSSLGTAVDDFITEHSRQWADKTTGQNRAYLNILIEYFGRDRLLATITKQDANEVKKVLQALPASRNTKPKLKAMPLMQVTKEPGHPKISPKTINSHIQMFKMFFDWAERHGYAPHVLFDKMKVAKAKNSDTERKPFSHEQTRHLYTELTDNPSGLVRNDSHKWGMLLGMFSGARLNEICQLDIGDVQQDGGLWFLNITDEGNDTKSVKSQAGRRKVPLHAELIRLGFLDFVDSRRGSARLFPDYSYHANGGYGRNLGRWCNESFLPKLGIKQSGLVFHSLRHTVVTRLGQANVPEPIIQCIVGHARSGVTQEVYFREGYTLPQLKDAIDRFAID</sequence>
<dbReference type="PROSITE" id="PS51900">
    <property type="entry name" value="CB"/>
    <property type="match status" value="1"/>
</dbReference>
<dbReference type="PROSITE" id="PS51898">
    <property type="entry name" value="TYR_RECOMBINASE"/>
    <property type="match status" value="1"/>
</dbReference>
<evidence type="ECO:0000313" key="8">
    <source>
        <dbReference type="EMBL" id="QPZ92584.1"/>
    </source>
</evidence>
<feature type="domain" description="Core-binding (CB)" evidence="7">
    <location>
        <begin position="193"/>
        <end position="300"/>
    </location>
</feature>
<keyword evidence="2" id="KW-0229">DNA integration</keyword>
<dbReference type="InterPro" id="IPR013762">
    <property type="entry name" value="Integrase-like_cat_sf"/>
</dbReference>
<evidence type="ECO:0000259" key="6">
    <source>
        <dbReference type="PROSITE" id="PS51898"/>
    </source>
</evidence>
<dbReference type="InterPro" id="IPR044068">
    <property type="entry name" value="CB"/>
</dbReference>
<dbReference type="InterPro" id="IPR002104">
    <property type="entry name" value="Integrase_catalytic"/>
</dbReference>
<dbReference type="Proteomes" id="UP000192422">
    <property type="component" value="Chromosome"/>
</dbReference>
<name>A0ABX6YXJ4_9RHOB</name>
<evidence type="ECO:0000256" key="1">
    <source>
        <dbReference type="ARBA" id="ARBA00008857"/>
    </source>
</evidence>
<evidence type="ECO:0000256" key="3">
    <source>
        <dbReference type="ARBA" id="ARBA00023125"/>
    </source>
</evidence>
<dbReference type="Gene3D" id="1.10.443.10">
    <property type="entry name" value="Intergrase catalytic core"/>
    <property type="match status" value="1"/>
</dbReference>
<keyword evidence="3 5" id="KW-0238">DNA-binding</keyword>
<gene>
    <name evidence="8" type="ORF">AKL02_017960</name>
</gene>
<dbReference type="EMBL" id="CP053562">
    <property type="protein sequence ID" value="QPZ92584.1"/>
    <property type="molecule type" value="Genomic_DNA"/>
</dbReference>
<feature type="domain" description="Tyr recombinase" evidence="6">
    <location>
        <begin position="323"/>
        <end position="521"/>
    </location>
</feature>